<evidence type="ECO:0000313" key="3">
    <source>
        <dbReference type="Proteomes" id="UP000572268"/>
    </source>
</evidence>
<feature type="chain" id="PRO_5029452119" evidence="1">
    <location>
        <begin position="23"/>
        <end position="262"/>
    </location>
</feature>
<sequence>MAVFNSILWQVVVLGVAYPSMAVVCNSARPEWYYCAENDWTHVNKLFFSPNGNGNCGSMRAFFYDSAKGQMTFYSPYRMDDAGFVSFGDGRPGKSINDTHRFPYIHADYTLQYNAEANSITMSNSTGRIFRYTPQACQWGSRLGVPRASLTETKEGPPPLYPYRQYCGDTMCITIGISFGQWIIRGFIFTEGLKNTPCWHWVTIWAAFDVTSKAVNITGPYTSFHFTFVRLNNSVVKVEPHHSEESATLLYGYKALPYTCPP</sequence>
<evidence type="ECO:0000313" key="2">
    <source>
        <dbReference type="EMBL" id="KAF4649950.1"/>
    </source>
</evidence>
<feature type="signal peptide" evidence="1">
    <location>
        <begin position="1"/>
        <end position="22"/>
    </location>
</feature>
<proteinExistence type="predicted"/>
<dbReference type="Proteomes" id="UP000572268">
    <property type="component" value="Unassembled WGS sequence"/>
</dbReference>
<protein>
    <submittedName>
        <fullName evidence="2">Uncharacterized protein</fullName>
    </submittedName>
</protein>
<dbReference type="EMBL" id="JABANN010001374">
    <property type="protein sequence ID" value="KAF4649950.1"/>
    <property type="molecule type" value="Genomic_DNA"/>
</dbReference>
<accession>A0A7J6KSB8</accession>
<organism evidence="2 3">
    <name type="scientific">Perkinsus olseni</name>
    <name type="common">Perkinsus atlanticus</name>
    <dbReference type="NCBI Taxonomy" id="32597"/>
    <lineage>
        <taxon>Eukaryota</taxon>
        <taxon>Sar</taxon>
        <taxon>Alveolata</taxon>
        <taxon>Perkinsozoa</taxon>
        <taxon>Perkinsea</taxon>
        <taxon>Perkinsida</taxon>
        <taxon>Perkinsidae</taxon>
        <taxon>Perkinsus</taxon>
    </lineage>
</organism>
<evidence type="ECO:0000256" key="1">
    <source>
        <dbReference type="SAM" id="SignalP"/>
    </source>
</evidence>
<gene>
    <name evidence="2" type="ORF">FOL46_001334</name>
</gene>
<name>A0A7J6KSB8_PEROL</name>
<comment type="caution">
    <text evidence="2">The sequence shown here is derived from an EMBL/GenBank/DDBJ whole genome shotgun (WGS) entry which is preliminary data.</text>
</comment>
<reference evidence="2 3" key="1">
    <citation type="submission" date="2020-04" db="EMBL/GenBank/DDBJ databases">
        <title>Perkinsus olseni comparative genomics.</title>
        <authorList>
            <person name="Bogema D.R."/>
        </authorList>
    </citation>
    <scope>NUCLEOTIDE SEQUENCE [LARGE SCALE GENOMIC DNA]</scope>
    <source>
        <strain evidence="2">ATCC PRA-31</strain>
    </source>
</reference>
<keyword evidence="1" id="KW-0732">Signal</keyword>
<dbReference type="AlphaFoldDB" id="A0A7J6KSB8"/>